<dbReference type="EMBL" id="LCAL01000029">
    <property type="protein sequence ID" value="KKR89639.1"/>
    <property type="molecule type" value="Genomic_DNA"/>
</dbReference>
<dbReference type="InterPro" id="IPR011042">
    <property type="entry name" value="6-blade_b-propeller_TolB-like"/>
</dbReference>
<accession>A0A0G0ULJ8</accession>
<dbReference type="SUPFAM" id="SSF63829">
    <property type="entry name" value="Calcium-dependent phosphotriesterase"/>
    <property type="match status" value="1"/>
</dbReference>
<evidence type="ECO:0000313" key="2">
    <source>
        <dbReference type="EMBL" id="KKR89639.1"/>
    </source>
</evidence>
<evidence type="ECO:0000256" key="1">
    <source>
        <dbReference type="SAM" id="Phobius"/>
    </source>
</evidence>
<keyword evidence="1" id="KW-0812">Transmembrane</keyword>
<evidence type="ECO:0000313" key="3">
    <source>
        <dbReference type="Proteomes" id="UP000034275"/>
    </source>
</evidence>
<evidence type="ECO:0008006" key="4">
    <source>
        <dbReference type="Google" id="ProtNLM"/>
    </source>
</evidence>
<sequence>MLKIISAKVTASPGDSGWVQVHGFSPAKPEETKSRGQLFAVVASKNGKEGIEAISFEREVVKRLREEYYNSTQEKTFDALKSVTEKVTNEFSTDGERIEIVCCAFADGVVYSSAFGGGSVLISRDGALASILESGAEVVAASGFPKAGDMIVAGTKAFFEKVTLGELKSKLIEKNPESAVEGLTPLVYGGIEIGTAGAIIIKFEQVFDFQQIKEPEISQEVREIPQPVMREIPKSQPPRLGFLSRLTRRIPRKNIYIKPGIQDEAISHSRKLTLSVGVILLLVLVISIGFGIRQKRVNDLKKEYQGLLSQATSEVDQAISLASADPERSRQLFLDSEQKLAQIQALKVKDPKIEELQKKVGESRAAVLGEYTIEPELFLDLGLLSSGFKGDSVSSSGGSIYVLDKAGSRVVSIAVDTKKSKVVAGPTVIENPIDMASYEDNVFVLFSDGIYLVGSNKTKVIEKTWSGDALIHSFAGNLYVLDKAGNAVFRYSGLPGNTFGSQQSWLSSSTRADFSGTLGWGMNGAIYVLYPNSRILKYSLGSPQGFSISGVSPEIGNVDALSADPDNQYVYLLDKAGKRVVVVDKNGKYKAQYINEQISGATRVVVSEAEKKIILLTGEKLLSIEIKHI</sequence>
<keyword evidence="1" id="KW-0472">Membrane</keyword>
<protein>
    <recommendedName>
        <fullName evidence="4">PPM-type phosphatase domain-containing protein</fullName>
    </recommendedName>
</protein>
<feature type="transmembrane region" description="Helical" evidence="1">
    <location>
        <begin position="272"/>
        <end position="292"/>
    </location>
</feature>
<dbReference type="Gene3D" id="2.120.10.30">
    <property type="entry name" value="TolB, C-terminal domain"/>
    <property type="match status" value="1"/>
</dbReference>
<organism evidence="2 3">
    <name type="scientific">Candidatus Woesebacteria bacterium GW2011_GWD1_41_12</name>
    <dbReference type="NCBI Taxonomy" id="1618593"/>
    <lineage>
        <taxon>Bacteria</taxon>
        <taxon>Candidatus Woeseibacteriota</taxon>
    </lineage>
</organism>
<keyword evidence="1" id="KW-1133">Transmembrane helix</keyword>
<proteinExistence type="predicted"/>
<dbReference type="Proteomes" id="UP000034275">
    <property type="component" value="Unassembled WGS sequence"/>
</dbReference>
<gene>
    <name evidence="2" type="ORF">UU39_C0029G0002</name>
</gene>
<dbReference type="AlphaFoldDB" id="A0A0G0ULJ8"/>
<name>A0A0G0ULJ8_9BACT</name>
<reference evidence="2 3" key="1">
    <citation type="journal article" date="2015" name="Nature">
        <title>rRNA introns, odd ribosomes, and small enigmatic genomes across a large radiation of phyla.</title>
        <authorList>
            <person name="Brown C.T."/>
            <person name="Hug L.A."/>
            <person name="Thomas B.C."/>
            <person name="Sharon I."/>
            <person name="Castelle C.J."/>
            <person name="Singh A."/>
            <person name="Wilkins M.J."/>
            <person name="Williams K.H."/>
            <person name="Banfield J.F."/>
        </authorList>
    </citation>
    <scope>NUCLEOTIDE SEQUENCE [LARGE SCALE GENOMIC DNA]</scope>
</reference>
<comment type="caution">
    <text evidence="2">The sequence shown here is derived from an EMBL/GenBank/DDBJ whole genome shotgun (WGS) entry which is preliminary data.</text>
</comment>